<gene>
    <name evidence="1" type="ORF">BJ987_004508</name>
</gene>
<dbReference type="Proteomes" id="UP001519325">
    <property type="component" value="Unassembled WGS sequence"/>
</dbReference>
<evidence type="ECO:0000313" key="2">
    <source>
        <dbReference type="Proteomes" id="UP001519325"/>
    </source>
</evidence>
<evidence type="ECO:0000313" key="1">
    <source>
        <dbReference type="EMBL" id="MBP2191607.1"/>
    </source>
</evidence>
<proteinExistence type="predicted"/>
<organism evidence="1 2">
    <name type="scientific">Nocardia goodfellowii</name>
    <dbReference type="NCBI Taxonomy" id="882446"/>
    <lineage>
        <taxon>Bacteria</taxon>
        <taxon>Bacillati</taxon>
        <taxon>Actinomycetota</taxon>
        <taxon>Actinomycetes</taxon>
        <taxon>Mycobacteriales</taxon>
        <taxon>Nocardiaceae</taxon>
        <taxon>Nocardia</taxon>
    </lineage>
</organism>
<name>A0ABS4QIS4_9NOCA</name>
<accession>A0ABS4QIS4</accession>
<sequence>MSAKYQFVVEGALSERVLAAFPELESATREATTALTGTVADSTAMRGVLARLDNLGLTLLEMRRLPE</sequence>
<comment type="caution">
    <text evidence="1">The sequence shown here is derived from an EMBL/GenBank/DDBJ whole genome shotgun (WGS) entry which is preliminary data.</text>
</comment>
<keyword evidence="2" id="KW-1185">Reference proteome</keyword>
<protein>
    <submittedName>
        <fullName evidence="1">Uncharacterized protein</fullName>
    </submittedName>
</protein>
<dbReference type="EMBL" id="JAGGMR010000001">
    <property type="protein sequence ID" value="MBP2191607.1"/>
    <property type="molecule type" value="Genomic_DNA"/>
</dbReference>
<reference evidence="1 2" key="1">
    <citation type="submission" date="2021-03" db="EMBL/GenBank/DDBJ databases">
        <title>Sequencing the genomes of 1000 actinobacteria strains.</title>
        <authorList>
            <person name="Klenk H.-P."/>
        </authorList>
    </citation>
    <scope>NUCLEOTIDE SEQUENCE [LARGE SCALE GENOMIC DNA]</scope>
    <source>
        <strain evidence="1 2">DSM 45516</strain>
    </source>
</reference>
<dbReference type="RefSeq" id="WP_209893474.1">
    <property type="nucleotide sequence ID" value="NZ_JAGGMR010000001.1"/>
</dbReference>